<evidence type="ECO:0000256" key="14">
    <source>
        <dbReference type="ARBA" id="ARBA00061333"/>
    </source>
</evidence>
<dbReference type="Proteomes" id="UP000271098">
    <property type="component" value="Unassembled WGS sequence"/>
</dbReference>
<dbReference type="GO" id="GO:0004715">
    <property type="term" value="F:non-membrane spanning protein tyrosine kinase activity"/>
    <property type="evidence" value="ECO:0007669"/>
    <property type="project" value="UniProtKB-EC"/>
</dbReference>
<dbReference type="PROSITE" id="PS00107">
    <property type="entry name" value="PROTEIN_KINASE_ATP"/>
    <property type="match status" value="1"/>
</dbReference>
<dbReference type="FunFam" id="3.30.200.20:FF:000194">
    <property type="entry name" value="protein-tyrosine kinase 2-beta isoform X1"/>
    <property type="match status" value="1"/>
</dbReference>
<dbReference type="AlphaFoldDB" id="A0A183DSX9"/>
<dbReference type="SUPFAM" id="SSF56112">
    <property type="entry name" value="Protein kinase-like (PK-like)"/>
    <property type="match status" value="1"/>
</dbReference>
<evidence type="ECO:0000256" key="11">
    <source>
        <dbReference type="ARBA" id="ARBA00023136"/>
    </source>
</evidence>
<dbReference type="OrthoDB" id="535945at2759"/>
<dbReference type="Gene3D" id="3.30.200.20">
    <property type="entry name" value="Phosphorylase Kinase, domain 1"/>
    <property type="match status" value="1"/>
</dbReference>
<keyword evidence="5" id="KW-0963">Cytoplasm</keyword>
<comment type="catalytic activity">
    <reaction evidence="13">
        <text>L-tyrosyl-[protein] + ATP = O-phospho-L-tyrosyl-[protein] + ADP + H(+)</text>
        <dbReference type="Rhea" id="RHEA:10596"/>
        <dbReference type="Rhea" id="RHEA-COMP:10136"/>
        <dbReference type="Rhea" id="RHEA-COMP:20101"/>
        <dbReference type="ChEBI" id="CHEBI:15378"/>
        <dbReference type="ChEBI" id="CHEBI:30616"/>
        <dbReference type="ChEBI" id="CHEBI:46858"/>
        <dbReference type="ChEBI" id="CHEBI:61978"/>
        <dbReference type="ChEBI" id="CHEBI:456216"/>
        <dbReference type="EC" id="2.7.10.2"/>
    </reaction>
</comment>
<dbReference type="Pfam" id="PF07714">
    <property type="entry name" value="PK_Tyr_Ser-Thr"/>
    <property type="match status" value="2"/>
</dbReference>
<dbReference type="EC" id="2.7.10.2" evidence="3"/>
<dbReference type="PANTHER" id="PTHR24418">
    <property type="entry name" value="TYROSINE-PROTEIN KINASE"/>
    <property type="match status" value="1"/>
</dbReference>
<evidence type="ECO:0000256" key="16">
    <source>
        <dbReference type="PIRSR" id="PIRSR000615-2"/>
    </source>
</evidence>
<keyword evidence="12" id="KW-0829">Tyrosine-protein kinase</keyword>
<dbReference type="InterPro" id="IPR017441">
    <property type="entry name" value="Protein_kinase_ATP_BS"/>
</dbReference>
<gene>
    <name evidence="20" type="ORF">GPUH_LOCUS11820</name>
</gene>
<dbReference type="PIRSF" id="PIRSF000615">
    <property type="entry name" value="TyrPK_CSF1-R"/>
    <property type="match status" value="1"/>
</dbReference>
<evidence type="ECO:0000256" key="15">
    <source>
        <dbReference type="PIRSR" id="PIRSR000615-1"/>
    </source>
</evidence>
<protein>
    <recommendedName>
        <fullName evidence="3">non-specific protein-tyrosine kinase</fullName>
        <ecNumber evidence="3">2.7.10.2</ecNumber>
    </recommendedName>
</protein>
<dbReference type="InterPro" id="IPR001245">
    <property type="entry name" value="Ser-Thr/Tyr_kinase_cat_dom"/>
</dbReference>
<dbReference type="GO" id="GO:0005886">
    <property type="term" value="C:plasma membrane"/>
    <property type="evidence" value="ECO:0007669"/>
    <property type="project" value="UniProtKB-SubCell"/>
</dbReference>
<dbReference type="InterPro" id="IPR050198">
    <property type="entry name" value="Non-receptor_tyrosine_kinases"/>
</dbReference>
<evidence type="ECO:0000256" key="6">
    <source>
        <dbReference type="ARBA" id="ARBA00022679"/>
    </source>
</evidence>
<evidence type="ECO:0000256" key="8">
    <source>
        <dbReference type="ARBA" id="ARBA00022777"/>
    </source>
</evidence>
<keyword evidence="17" id="KW-0479">Metal-binding</keyword>
<evidence type="ECO:0000256" key="10">
    <source>
        <dbReference type="ARBA" id="ARBA00022999"/>
    </source>
</evidence>
<dbReference type="PRINTS" id="PR00109">
    <property type="entry name" value="TYRKINASE"/>
</dbReference>
<keyword evidence="10" id="KW-0727">SH2 domain</keyword>
<keyword evidence="21" id="KW-1185">Reference proteome</keyword>
<proteinExistence type="inferred from homology"/>
<accession>A0A183DSX9</accession>
<dbReference type="CDD" id="cd00192">
    <property type="entry name" value="PTKc"/>
    <property type="match status" value="1"/>
</dbReference>
<evidence type="ECO:0000256" key="3">
    <source>
        <dbReference type="ARBA" id="ARBA00011903"/>
    </source>
</evidence>
<sequence>MRNYYVVFASSSPDGIQERTVHELVEWHKSTGTPVSASSHAKLVKGIVRQPWLLTHDEIQLQKKLGEGAFGEVYLAQYIQAKQVVSVAVKTMREEASRQARLKFMKEARIMRKFEHPNVIKIMGIVVFENPIMIVMELCPAVLSGGSVLGYLRKNVPVNLETKLRFATEASAGLAYLESKHCLHRRALSLFQLINYVPSTNSNLMLEQFWDSQPKAKRLCKFNKFCFFRDIAARNCLLSEKLQVKISDFGMSDERRFIHDEKLEKVPMKWLAPETMQQRIFSSKTDVWSYGVLVWEVYADGKEPYPGLSNIQTRAKIVVQNYRMEMPKTAPTEVSRLVYDCWKTEPTERPTFAEIYDQLKALKKKK</sequence>
<dbReference type="GO" id="GO:0005737">
    <property type="term" value="C:cytoplasm"/>
    <property type="evidence" value="ECO:0007669"/>
    <property type="project" value="UniProtKB-SubCell"/>
</dbReference>
<dbReference type="InterPro" id="IPR011009">
    <property type="entry name" value="Kinase-like_dom_sf"/>
</dbReference>
<dbReference type="GO" id="GO:0046872">
    <property type="term" value="F:metal ion binding"/>
    <property type="evidence" value="ECO:0007669"/>
    <property type="project" value="UniProtKB-KW"/>
</dbReference>
<evidence type="ECO:0000256" key="17">
    <source>
        <dbReference type="PIRSR" id="PIRSR000615-3"/>
    </source>
</evidence>
<dbReference type="PROSITE" id="PS50011">
    <property type="entry name" value="PROTEIN_KINASE_DOM"/>
    <property type="match status" value="1"/>
</dbReference>
<dbReference type="Gene3D" id="1.10.510.10">
    <property type="entry name" value="Transferase(Phosphotransferase) domain 1"/>
    <property type="match status" value="1"/>
</dbReference>
<keyword evidence="17" id="KW-0460">Magnesium</keyword>
<reference evidence="22" key="1">
    <citation type="submission" date="2016-06" db="UniProtKB">
        <authorList>
            <consortium name="WormBaseParasite"/>
        </authorList>
    </citation>
    <scope>IDENTIFICATION</scope>
</reference>
<evidence type="ECO:0000256" key="13">
    <source>
        <dbReference type="ARBA" id="ARBA00051245"/>
    </source>
</evidence>
<dbReference type="EMBL" id="UYRT01078826">
    <property type="protein sequence ID" value="VDN19318.1"/>
    <property type="molecule type" value="Genomic_DNA"/>
</dbReference>
<dbReference type="GO" id="GO:0005524">
    <property type="term" value="F:ATP binding"/>
    <property type="evidence" value="ECO:0007669"/>
    <property type="project" value="UniProtKB-UniRule"/>
</dbReference>
<evidence type="ECO:0000313" key="20">
    <source>
        <dbReference type="EMBL" id="VDN19318.1"/>
    </source>
</evidence>
<keyword evidence="11" id="KW-0472">Membrane</keyword>
<keyword evidence="7 16" id="KW-0547">Nucleotide-binding</keyword>
<keyword evidence="9 16" id="KW-0067">ATP-binding</keyword>
<evidence type="ECO:0000256" key="18">
    <source>
        <dbReference type="PROSITE-ProRule" id="PRU10141"/>
    </source>
</evidence>
<organism evidence="22">
    <name type="scientific">Gongylonema pulchrum</name>
    <dbReference type="NCBI Taxonomy" id="637853"/>
    <lineage>
        <taxon>Eukaryota</taxon>
        <taxon>Metazoa</taxon>
        <taxon>Ecdysozoa</taxon>
        <taxon>Nematoda</taxon>
        <taxon>Chromadorea</taxon>
        <taxon>Rhabditida</taxon>
        <taxon>Spirurina</taxon>
        <taxon>Spiruromorpha</taxon>
        <taxon>Spiruroidea</taxon>
        <taxon>Gongylonematidae</taxon>
        <taxon>Gongylonema</taxon>
    </lineage>
</organism>
<feature type="binding site" evidence="16">
    <location>
        <begin position="66"/>
        <end position="73"/>
    </location>
    <ligand>
        <name>ATP</name>
        <dbReference type="ChEBI" id="CHEBI:30616"/>
    </ligand>
</feature>
<comment type="similarity">
    <text evidence="14">Belongs to the protein kinase superfamily. Tyr protein kinase family. Fes/fps subfamily.</text>
</comment>
<evidence type="ECO:0000256" key="2">
    <source>
        <dbReference type="ARBA" id="ARBA00004496"/>
    </source>
</evidence>
<evidence type="ECO:0000313" key="22">
    <source>
        <dbReference type="WBParaSite" id="GPUH_0001183401-mRNA-1"/>
    </source>
</evidence>
<evidence type="ECO:0000256" key="7">
    <source>
        <dbReference type="ARBA" id="ARBA00022741"/>
    </source>
</evidence>
<reference evidence="20 21" key="2">
    <citation type="submission" date="2018-11" db="EMBL/GenBank/DDBJ databases">
        <authorList>
            <consortium name="Pathogen Informatics"/>
        </authorList>
    </citation>
    <scope>NUCLEOTIDE SEQUENCE [LARGE SCALE GENOMIC DNA]</scope>
</reference>
<evidence type="ECO:0000256" key="4">
    <source>
        <dbReference type="ARBA" id="ARBA00022475"/>
    </source>
</evidence>
<keyword evidence="6" id="KW-0808">Transferase</keyword>
<evidence type="ECO:0000313" key="21">
    <source>
        <dbReference type="Proteomes" id="UP000271098"/>
    </source>
</evidence>
<name>A0A183DSX9_9BILA</name>
<evidence type="ECO:0000259" key="19">
    <source>
        <dbReference type="PROSITE" id="PS50011"/>
    </source>
</evidence>
<evidence type="ECO:0000256" key="1">
    <source>
        <dbReference type="ARBA" id="ARBA00004202"/>
    </source>
</evidence>
<feature type="binding site" evidence="17">
    <location>
        <position position="235"/>
    </location>
    <ligand>
        <name>Mg(2+)</name>
        <dbReference type="ChEBI" id="CHEBI:18420"/>
    </ligand>
</feature>
<evidence type="ECO:0000256" key="5">
    <source>
        <dbReference type="ARBA" id="ARBA00022490"/>
    </source>
</evidence>
<feature type="domain" description="Protein kinase" evidence="19">
    <location>
        <begin position="59"/>
        <end position="362"/>
    </location>
</feature>
<comment type="subcellular location">
    <subcellularLocation>
        <location evidence="1">Cell membrane</location>
        <topology evidence="1">Peripheral membrane protein</topology>
    </subcellularLocation>
    <subcellularLocation>
        <location evidence="2">Cytoplasm</location>
    </subcellularLocation>
</comment>
<dbReference type="WBParaSite" id="GPUH_0001183401-mRNA-1">
    <property type="protein sequence ID" value="GPUH_0001183401-mRNA-1"/>
    <property type="gene ID" value="GPUH_0001183401"/>
</dbReference>
<feature type="active site" description="Proton acceptor" evidence="15">
    <location>
        <position position="230"/>
    </location>
</feature>
<dbReference type="InterPro" id="IPR000719">
    <property type="entry name" value="Prot_kinase_dom"/>
</dbReference>
<evidence type="ECO:0000256" key="9">
    <source>
        <dbReference type="ARBA" id="ARBA00022840"/>
    </source>
</evidence>
<feature type="binding site" evidence="16 18">
    <location>
        <position position="90"/>
    </location>
    <ligand>
        <name>ATP</name>
        <dbReference type="ChEBI" id="CHEBI:30616"/>
    </ligand>
</feature>
<keyword evidence="4" id="KW-1003">Cell membrane</keyword>
<keyword evidence="8" id="KW-0418">Kinase</keyword>
<evidence type="ECO:0000256" key="12">
    <source>
        <dbReference type="ARBA" id="ARBA00023137"/>
    </source>
</evidence>
<feature type="binding site" evidence="16">
    <location>
        <position position="234"/>
    </location>
    <ligand>
        <name>ATP</name>
        <dbReference type="ChEBI" id="CHEBI:30616"/>
    </ligand>
</feature>
<feature type="binding site" evidence="17">
    <location>
        <position position="248"/>
    </location>
    <ligand>
        <name>Mg(2+)</name>
        <dbReference type="ChEBI" id="CHEBI:18420"/>
    </ligand>
</feature>